<dbReference type="Proteomes" id="UP000593564">
    <property type="component" value="Unassembled WGS sequence"/>
</dbReference>
<dbReference type="InterPro" id="IPR001220">
    <property type="entry name" value="Legume_lectin_dom"/>
</dbReference>
<feature type="region of interest" description="Disordered" evidence="3">
    <location>
        <begin position="1"/>
        <end position="23"/>
    </location>
</feature>
<dbReference type="AlphaFoldDB" id="A0A7J7HLI6"/>
<evidence type="ECO:0000313" key="5">
    <source>
        <dbReference type="EMBL" id="KAF5953740.1"/>
    </source>
</evidence>
<dbReference type="InterPro" id="IPR013320">
    <property type="entry name" value="ConA-like_dom_sf"/>
</dbReference>
<dbReference type="PANTHER" id="PTHR32401:SF50">
    <property type="entry name" value="OS07G0133000 PROTEIN"/>
    <property type="match status" value="1"/>
</dbReference>
<comment type="caution">
    <text evidence="5">The sequence shown here is derived from an EMBL/GenBank/DDBJ whole genome shotgun (WGS) entry which is preliminary data.</text>
</comment>
<dbReference type="Pfam" id="PF00139">
    <property type="entry name" value="Lectin_legB"/>
    <property type="match status" value="1"/>
</dbReference>
<keyword evidence="6" id="KW-1185">Reference proteome</keyword>
<feature type="domain" description="Legume lectin" evidence="4">
    <location>
        <begin position="69"/>
        <end position="216"/>
    </location>
</feature>
<feature type="compositionally biased region" description="Gly residues" evidence="3">
    <location>
        <begin position="1"/>
        <end position="11"/>
    </location>
</feature>
<reference evidence="6" key="1">
    <citation type="journal article" date="2020" name="Nat. Commun.">
        <title>Genome assembly of wild tea tree DASZ reveals pedigree and selection history of tea varieties.</title>
        <authorList>
            <person name="Zhang W."/>
            <person name="Zhang Y."/>
            <person name="Qiu H."/>
            <person name="Guo Y."/>
            <person name="Wan H."/>
            <person name="Zhang X."/>
            <person name="Scossa F."/>
            <person name="Alseekh S."/>
            <person name="Zhang Q."/>
            <person name="Wang P."/>
            <person name="Xu L."/>
            <person name="Schmidt M.H."/>
            <person name="Jia X."/>
            <person name="Li D."/>
            <person name="Zhu A."/>
            <person name="Guo F."/>
            <person name="Chen W."/>
            <person name="Ni D."/>
            <person name="Usadel B."/>
            <person name="Fernie A.R."/>
            <person name="Wen W."/>
        </authorList>
    </citation>
    <scope>NUCLEOTIDE SEQUENCE [LARGE SCALE GENOMIC DNA]</scope>
    <source>
        <strain evidence="6">cv. G240</strain>
    </source>
</reference>
<dbReference type="PROSITE" id="PS00307">
    <property type="entry name" value="LECTIN_LEGUME_BETA"/>
    <property type="match status" value="1"/>
</dbReference>
<keyword evidence="2" id="KW-0430">Lectin</keyword>
<dbReference type="Gene3D" id="2.60.120.200">
    <property type="match status" value="1"/>
</dbReference>
<dbReference type="GO" id="GO:0030246">
    <property type="term" value="F:carbohydrate binding"/>
    <property type="evidence" value="ECO:0007669"/>
    <property type="project" value="UniProtKB-KW"/>
</dbReference>
<sequence length="228" mass="24758">MTRWLGGGGDSNGDSDSDSGRDDGGVVVEVRVTMVGSWDGARLTVMFLNFATPVCLLLLLPLAASEDVGFTFNDFRSSNLTLDGVAEFTHNGLLALTNGTKQQKGHAFFPNPITFKTSPNSPSLSFSTTFVFSIISQYPNLSGHGIVFIVSPTRALPEALPSQYLGLFNKTNNDNASNHFVAVELDTIYNSEFNDKNENHVGIDINSLVSKYQSERAIMMIKMGSFIT</sequence>
<accession>A0A7J7HLI6</accession>
<proteinExistence type="inferred from homology"/>
<reference evidence="5 6" key="2">
    <citation type="submission" date="2020-07" db="EMBL/GenBank/DDBJ databases">
        <title>Genome assembly of wild tea tree DASZ reveals pedigree and selection history of tea varieties.</title>
        <authorList>
            <person name="Zhang W."/>
        </authorList>
    </citation>
    <scope>NUCLEOTIDE SEQUENCE [LARGE SCALE GENOMIC DNA]</scope>
    <source>
        <strain evidence="6">cv. G240</strain>
        <tissue evidence="5">Leaf</tissue>
    </source>
</reference>
<protein>
    <recommendedName>
        <fullName evidence="4">Legume lectin domain-containing protein</fullName>
    </recommendedName>
</protein>
<dbReference type="InterPro" id="IPR050258">
    <property type="entry name" value="Leguminous_Lectin"/>
</dbReference>
<evidence type="ECO:0000256" key="1">
    <source>
        <dbReference type="ARBA" id="ARBA00007606"/>
    </source>
</evidence>
<name>A0A7J7HLI6_CAMSI</name>
<evidence type="ECO:0000256" key="3">
    <source>
        <dbReference type="SAM" id="MobiDB-lite"/>
    </source>
</evidence>
<dbReference type="CDD" id="cd06899">
    <property type="entry name" value="lectin_legume_LecRK_Arcelin_ConA"/>
    <property type="match status" value="1"/>
</dbReference>
<comment type="similarity">
    <text evidence="1">Belongs to the leguminous lectin family.</text>
</comment>
<dbReference type="EMBL" id="JACBKZ010000003">
    <property type="protein sequence ID" value="KAF5953740.1"/>
    <property type="molecule type" value="Genomic_DNA"/>
</dbReference>
<dbReference type="SUPFAM" id="SSF49899">
    <property type="entry name" value="Concanavalin A-like lectins/glucanases"/>
    <property type="match status" value="1"/>
</dbReference>
<gene>
    <name evidence="5" type="ORF">HYC85_006596</name>
</gene>
<evidence type="ECO:0000259" key="4">
    <source>
        <dbReference type="Pfam" id="PF00139"/>
    </source>
</evidence>
<dbReference type="PANTHER" id="PTHR32401">
    <property type="entry name" value="CONCANAVALIN A-LIKE LECTIN FAMILY PROTEIN"/>
    <property type="match status" value="1"/>
</dbReference>
<organism evidence="5 6">
    <name type="scientific">Camellia sinensis</name>
    <name type="common">Tea plant</name>
    <name type="synonym">Thea sinensis</name>
    <dbReference type="NCBI Taxonomy" id="4442"/>
    <lineage>
        <taxon>Eukaryota</taxon>
        <taxon>Viridiplantae</taxon>
        <taxon>Streptophyta</taxon>
        <taxon>Embryophyta</taxon>
        <taxon>Tracheophyta</taxon>
        <taxon>Spermatophyta</taxon>
        <taxon>Magnoliopsida</taxon>
        <taxon>eudicotyledons</taxon>
        <taxon>Gunneridae</taxon>
        <taxon>Pentapetalae</taxon>
        <taxon>asterids</taxon>
        <taxon>Ericales</taxon>
        <taxon>Theaceae</taxon>
        <taxon>Camellia</taxon>
    </lineage>
</organism>
<evidence type="ECO:0000313" key="6">
    <source>
        <dbReference type="Proteomes" id="UP000593564"/>
    </source>
</evidence>
<evidence type="ECO:0000256" key="2">
    <source>
        <dbReference type="ARBA" id="ARBA00022734"/>
    </source>
</evidence>
<dbReference type="InterPro" id="IPR019825">
    <property type="entry name" value="Lectin_legB_Mn/Ca_BS"/>
</dbReference>